<keyword evidence="1" id="KW-0862">Zinc</keyword>
<dbReference type="InterPro" id="IPR036236">
    <property type="entry name" value="Znf_C2H2_sf"/>
</dbReference>
<dbReference type="EMBL" id="MF503974">
    <property type="protein sequence ID" value="ASR75394.1"/>
    <property type="molecule type" value="Genomic_DNA"/>
</dbReference>
<gene>
    <name evidence="4" type="ORF">BAR_13</name>
</gene>
<evidence type="ECO:0000256" key="2">
    <source>
        <dbReference type="SAM" id="MobiDB-lite"/>
    </source>
</evidence>
<keyword evidence="1" id="KW-0479">Metal-binding</keyword>
<dbReference type="AlphaFoldDB" id="A0A2I4S654"/>
<evidence type="ECO:0000259" key="3">
    <source>
        <dbReference type="PROSITE" id="PS50157"/>
    </source>
</evidence>
<dbReference type="PANTHER" id="PTHR45730:SF108">
    <property type="entry name" value="PROTEIN LATE FLOWERING"/>
    <property type="match status" value="1"/>
</dbReference>
<dbReference type="PROSITE" id="PS50157">
    <property type="entry name" value="ZINC_FINGER_C2H2_2"/>
    <property type="match status" value="1"/>
</dbReference>
<protein>
    <submittedName>
        <fullName evidence="4">C2H2 zinc finger protein</fullName>
    </submittedName>
</protein>
<reference evidence="4" key="1">
    <citation type="submission" date="2017-07" db="EMBL/GenBank/DDBJ databases">
        <title>Chromosomal microdeletions drove parallel domestication of plant architecture in Asian and African rice#.</title>
        <authorList>
            <person name="Wu Y."/>
            <person name="Zhao S."/>
            <person name="Li X."/>
            <person name="Zhang B."/>
            <person name="Jiang L."/>
            <person name="Tang Y."/>
            <person name="Zhao J."/>
            <person name="Ma X."/>
            <person name="Cai H."/>
            <person name="Sun C."/>
            <person name="Tan L."/>
        </authorList>
    </citation>
    <scope>NUCLEOTIDE SEQUENCE</scope>
</reference>
<organism evidence="4">
    <name type="scientific">Oryza barthii</name>
    <dbReference type="NCBI Taxonomy" id="65489"/>
    <lineage>
        <taxon>Eukaryota</taxon>
        <taxon>Viridiplantae</taxon>
        <taxon>Streptophyta</taxon>
        <taxon>Embryophyta</taxon>
        <taxon>Tracheophyta</taxon>
        <taxon>Spermatophyta</taxon>
        <taxon>Magnoliopsida</taxon>
        <taxon>Liliopsida</taxon>
        <taxon>Poales</taxon>
        <taxon>Poaceae</taxon>
        <taxon>BOP clade</taxon>
        <taxon>Oryzoideae</taxon>
        <taxon>Oryzeae</taxon>
        <taxon>Oryzinae</taxon>
        <taxon>Oryza</taxon>
    </lineage>
</organism>
<evidence type="ECO:0000313" key="4">
    <source>
        <dbReference type="EMBL" id="ASR75394.1"/>
    </source>
</evidence>
<sequence>MACWLAGGERYRGNGKLNADESHLLVGPITIGYPYGTPWCRAPSLSFMESSRRHGGGARLFPCLFCDRTFLKSQALGGHQNAHRKDRVACGGSCNPYLYGGSGHDPYYAWGGGGSGVPGYSGGNNPPAATTPIAGAPHGGGAAVFAAAARGSIGCRWMGSDDGASGKENVAGGGEKQKLDLELRL</sequence>
<dbReference type="PROSITE" id="PS00028">
    <property type="entry name" value="ZINC_FINGER_C2H2_1"/>
    <property type="match status" value="1"/>
</dbReference>
<dbReference type="InterPro" id="IPR013087">
    <property type="entry name" value="Znf_C2H2_type"/>
</dbReference>
<keyword evidence="1" id="KW-0863">Zinc-finger</keyword>
<name>A0A2I4S654_9ORYZ</name>
<feature type="domain" description="C2H2-type" evidence="3">
    <location>
        <begin position="61"/>
        <end position="88"/>
    </location>
</feature>
<dbReference type="InterPro" id="IPR045320">
    <property type="entry name" value="JAGGED/SL1-like"/>
</dbReference>
<proteinExistence type="predicted"/>
<dbReference type="GO" id="GO:0008270">
    <property type="term" value="F:zinc ion binding"/>
    <property type="evidence" value="ECO:0007669"/>
    <property type="project" value="UniProtKB-KW"/>
</dbReference>
<feature type="region of interest" description="Disordered" evidence="2">
    <location>
        <begin position="164"/>
        <end position="185"/>
    </location>
</feature>
<feature type="compositionally biased region" description="Basic and acidic residues" evidence="2">
    <location>
        <begin position="175"/>
        <end position="185"/>
    </location>
</feature>
<dbReference type="PANTHER" id="PTHR45730">
    <property type="entry name" value="ZINC FINGER PROTEIN JAGGED"/>
    <property type="match status" value="1"/>
</dbReference>
<evidence type="ECO:0000256" key="1">
    <source>
        <dbReference type="PROSITE-ProRule" id="PRU00042"/>
    </source>
</evidence>
<accession>A0A2I4S654</accession>
<dbReference type="SUPFAM" id="SSF57667">
    <property type="entry name" value="beta-beta-alpha zinc fingers"/>
    <property type="match status" value="1"/>
</dbReference>
<dbReference type="GO" id="GO:0003700">
    <property type="term" value="F:DNA-binding transcription factor activity"/>
    <property type="evidence" value="ECO:0007669"/>
    <property type="project" value="InterPro"/>
</dbReference>